<comment type="caution">
    <text evidence="1">The sequence shown here is derived from an EMBL/GenBank/DDBJ whole genome shotgun (WGS) entry which is preliminary data.</text>
</comment>
<dbReference type="EMBL" id="JAHLFJ010000108">
    <property type="protein sequence ID" value="MBU3857205.1"/>
    <property type="molecule type" value="Genomic_DNA"/>
</dbReference>
<dbReference type="PROSITE" id="PS51257">
    <property type="entry name" value="PROKAR_LIPOPROTEIN"/>
    <property type="match status" value="1"/>
</dbReference>
<protein>
    <submittedName>
        <fullName evidence="1">Uncharacterized protein</fullName>
    </submittedName>
</protein>
<dbReference type="Proteomes" id="UP000784286">
    <property type="component" value="Unassembled WGS sequence"/>
</dbReference>
<gene>
    <name evidence="1" type="ORF">H9928_11815</name>
</gene>
<name>A0A948X3J9_9BACT</name>
<sequence length="588" mass="63111">MFRLNVRPLAGVLVLLLLVGIVSCVDNRYDLDRDIDMTISVGGDYLSIPGGSTDTTYLSKIITEGDLLVTDAATHEYQLARRGLVNVEPTSVGTFDIGEISSSGFHPVVIVGGGSAVGRGSVEKEVDMQGSFSQTVFGIDEALMEVGDVGAGVPAKLSIAFAFSGSLNYQSVIARNLHVELPYFFVVRACDETKGELRGNTLVLDGVVLSSGSNDSFATVLEVDGYKFGDAAGNGKKVDKANSSIEIDGEVNVSGSVITVFDGNLDANTSLSFAPSVVLDAMTVNKVTGIIQPTIEVEPTNIGLDDIPDFLKDDATRLEVTNPVVAFGTENKLDTPVEFDVTLVSHRNGETAPLATVTVDDIEIDAGCITAIILSRLGKSGYADAEHVKNVKVEDINNLWERIPDYITVDISPSVTNPNYYTVELDREYDMLAGYDVVIPLSFESGLNIVYNDSICDLNADFSDLDQVDFDQVGLQFTAVSTIPLQLELKPENVVVKDIYGQQIESIKVTADGRKIAESTDGTTPVESRFAVVFTSAEAGVLSRVDRICFKVTAVPGQALNVPLRDNQWIRMPKINLNVPGGVKVDLN</sequence>
<proteinExistence type="predicted"/>
<organism evidence="1 2">
    <name type="scientific">Candidatus Phocaeicola excrementipullorum</name>
    <dbReference type="NCBI Taxonomy" id="2838731"/>
    <lineage>
        <taxon>Bacteria</taxon>
        <taxon>Pseudomonadati</taxon>
        <taxon>Bacteroidota</taxon>
        <taxon>Bacteroidia</taxon>
        <taxon>Bacteroidales</taxon>
        <taxon>Bacteroidaceae</taxon>
        <taxon>Phocaeicola</taxon>
    </lineage>
</organism>
<reference evidence="1" key="1">
    <citation type="journal article" date="2021" name="PeerJ">
        <title>Extensive microbial diversity within the chicken gut microbiome revealed by metagenomics and culture.</title>
        <authorList>
            <person name="Gilroy R."/>
            <person name="Ravi A."/>
            <person name="Getino M."/>
            <person name="Pursley I."/>
            <person name="Horton D.L."/>
            <person name="Alikhan N.F."/>
            <person name="Baker D."/>
            <person name="Gharbi K."/>
            <person name="Hall N."/>
            <person name="Watson M."/>
            <person name="Adriaenssens E.M."/>
            <person name="Foster-Nyarko E."/>
            <person name="Jarju S."/>
            <person name="Secka A."/>
            <person name="Antonio M."/>
            <person name="Oren A."/>
            <person name="Chaudhuri R.R."/>
            <person name="La Ragione R."/>
            <person name="Hildebrand F."/>
            <person name="Pallen M.J."/>
        </authorList>
    </citation>
    <scope>NUCLEOTIDE SEQUENCE</scope>
    <source>
        <strain evidence="1">8470</strain>
    </source>
</reference>
<evidence type="ECO:0000313" key="2">
    <source>
        <dbReference type="Proteomes" id="UP000784286"/>
    </source>
</evidence>
<reference evidence="1" key="2">
    <citation type="submission" date="2021-04" db="EMBL/GenBank/DDBJ databases">
        <authorList>
            <person name="Gilroy R."/>
        </authorList>
    </citation>
    <scope>NUCLEOTIDE SEQUENCE</scope>
    <source>
        <strain evidence="1">8470</strain>
    </source>
</reference>
<accession>A0A948X3J9</accession>
<evidence type="ECO:0000313" key="1">
    <source>
        <dbReference type="EMBL" id="MBU3857205.1"/>
    </source>
</evidence>
<dbReference type="AlphaFoldDB" id="A0A948X3J9"/>